<dbReference type="Proteomes" id="UP000807716">
    <property type="component" value="Unassembled WGS sequence"/>
</dbReference>
<accession>A0A9P6U6U2</accession>
<keyword evidence="1" id="KW-1133">Transmembrane helix</keyword>
<dbReference type="OrthoDB" id="2368372at2759"/>
<organism evidence="3 4">
    <name type="scientific">Actinomortierella ambigua</name>
    <dbReference type="NCBI Taxonomy" id="1343610"/>
    <lineage>
        <taxon>Eukaryota</taxon>
        <taxon>Fungi</taxon>
        <taxon>Fungi incertae sedis</taxon>
        <taxon>Mucoromycota</taxon>
        <taxon>Mortierellomycotina</taxon>
        <taxon>Mortierellomycetes</taxon>
        <taxon>Mortierellales</taxon>
        <taxon>Mortierellaceae</taxon>
        <taxon>Actinomortierella</taxon>
    </lineage>
</organism>
<gene>
    <name evidence="3" type="ORF">DFQ27_001984</name>
</gene>
<name>A0A9P6U6U2_9FUNG</name>
<dbReference type="EMBL" id="JAAAJB010000170">
    <property type="protein sequence ID" value="KAG0263052.1"/>
    <property type="molecule type" value="Genomic_DNA"/>
</dbReference>
<evidence type="ECO:0000256" key="2">
    <source>
        <dbReference type="SAM" id="SignalP"/>
    </source>
</evidence>
<keyword evidence="4" id="KW-1185">Reference proteome</keyword>
<proteinExistence type="predicted"/>
<keyword evidence="2" id="KW-0732">Signal</keyword>
<evidence type="ECO:0008006" key="5">
    <source>
        <dbReference type="Google" id="ProtNLM"/>
    </source>
</evidence>
<evidence type="ECO:0000313" key="4">
    <source>
        <dbReference type="Proteomes" id="UP000807716"/>
    </source>
</evidence>
<evidence type="ECO:0000256" key="1">
    <source>
        <dbReference type="SAM" id="Phobius"/>
    </source>
</evidence>
<feature type="signal peptide" evidence="2">
    <location>
        <begin position="1"/>
        <end position="28"/>
    </location>
</feature>
<feature type="transmembrane region" description="Helical" evidence="1">
    <location>
        <begin position="136"/>
        <end position="163"/>
    </location>
</feature>
<evidence type="ECO:0000313" key="3">
    <source>
        <dbReference type="EMBL" id="KAG0263052.1"/>
    </source>
</evidence>
<protein>
    <recommendedName>
        <fullName evidence="5">Transmembrane protein</fullName>
    </recommendedName>
</protein>
<keyword evidence="1" id="KW-0472">Membrane</keyword>
<comment type="caution">
    <text evidence="3">The sequence shown here is derived from an EMBL/GenBank/DDBJ whole genome shotgun (WGS) entry which is preliminary data.</text>
</comment>
<dbReference type="AlphaFoldDB" id="A0A9P6U6U2"/>
<keyword evidence="1" id="KW-0812">Transmembrane</keyword>
<feature type="chain" id="PRO_5040352306" description="Transmembrane protein" evidence="2">
    <location>
        <begin position="29"/>
        <end position="165"/>
    </location>
</feature>
<reference evidence="3" key="1">
    <citation type="journal article" date="2020" name="Fungal Divers.">
        <title>Resolving the Mortierellaceae phylogeny through synthesis of multi-gene phylogenetics and phylogenomics.</title>
        <authorList>
            <person name="Vandepol N."/>
            <person name="Liber J."/>
            <person name="Desiro A."/>
            <person name="Na H."/>
            <person name="Kennedy M."/>
            <person name="Barry K."/>
            <person name="Grigoriev I.V."/>
            <person name="Miller A.N."/>
            <person name="O'Donnell K."/>
            <person name="Stajich J.E."/>
            <person name="Bonito G."/>
        </authorList>
    </citation>
    <scope>NUCLEOTIDE SEQUENCE</scope>
    <source>
        <strain evidence="3">BC1065</strain>
    </source>
</reference>
<sequence length="165" mass="18067">MKSLTRTLALVLLLNMALLSHKTFQVKGQECTINCAGFFTKALFCQNKDRFDIPVDIPTIGQDPVVDNYTCAACRARNGITPYDVTWTFINACNALYPNRQLFLSPGNAASRITHPFSFSAHGPQQSSLQPRPRPAFVSFVLSSASLVLLAMTVGLTVLVDLLTT</sequence>